<reference evidence="10 11" key="1">
    <citation type="submission" date="2014-05" db="EMBL/GenBank/DDBJ databases">
        <authorList>
            <person name="Daugherty S.C."/>
            <person name="Tallon L.J."/>
            <person name="Sadzewicz L."/>
            <person name="Kilian M."/>
            <person name="Tettelin H."/>
        </authorList>
    </citation>
    <scope>NUCLEOTIDE SEQUENCE [LARGE SCALE GENOMIC DNA]</scope>
    <source>
        <strain evidence="10 11">SK629</strain>
    </source>
</reference>
<keyword evidence="3" id="KW-0547">Nucleotide-binding</keyword>
<name>A0A081PUX1_STRMT</name>
<proteinExistence type="predicted"/>
<dbReference type="SUPFAM" id="SSF52540">
    <property type="entry name" value="P-loop containing nucleoside triphosphate hydrolases"/>
    <property type="match status" value="1"/>
</dbReference>
<dbReference type="GO" id="GO:0005524">
    <property type="term" value="F:ATP binding"/>
    <property type="evidence" value="ECO:0007669"/>
    <property type="project" value="UniProtKB-KW"/>
</dbReference>
<dbReference type="EMBL" id="JPFU01000013">
    <property type="protein sequence ID" value="KEQ34494.1"/>
    <property type="molecule type" value="Genomic_DNA"/>
</dbReference>
<evidence type="ECO:0000256" key="5">
    <source>
        <dbReference type="ARBA" id="ARBA00022989"/>
    </source>
</evidence>
<feature type="transmembrane region" description="Helical" evidence="7">
    <location>
        <begin position="46"/>
        <end position="68"/>
    </location>
</feature>
<dbReference type="PROSITE" id="PS50893">
    <property type="entry name" value="ABC_TRANSPORTER_2"/>
    <property type="match status" value="1"/>
</dbReference>
<evidence type="ECO:0000256" key="4">
    <source>
        <dbReference type="ARBA" id="ARBA00022840"/>
    </source>
</evidence>
<dbReference type="Gene3D" id="3.40.50.300">
    <property type="entry name" value="P-loop containing nucleotide triphosphate hydrolases"/>
    <property type="match status" value="1"/>
</dbReference>
<feature type="domain" description="ABC transporter" evidence="8">
    <location>
        <begin position="322"/>
        <end position="526"/>
    </location>
</feature>
<comment type="caution">
    <text evidence="10">The sequence shown here is derived from an EMBL/GenBank/DDBJ whole genome shotgun (WGS) entry which is preliminary data.</text>
</comment>
<evidence type="ECO:0000259" key="9">
    <source>
        <dbReference type="PROSITE" id="PS50929"/>
    </source>
</evidence>
<dbReference type="GO" id="GO:0015421">
    <property type="term" value="F:ABC-type oligopeptide transporter activity"/>
    <property type="evidence" value="ECO:0007669"/>
    <property type="project" value="TreeGrafter"/>
</dbReference>
<dbReference type="GO" id="GO:0016887">
    <property type="term" value="F:ATP hydrolysis activity"/>
    <property type="evidence" value="ECO:0007669"/>
    <property type="project" value="InterPro"/>
</dbReference>
<accession>A0A081PUX1</accession>
<dbReference type="RefSeq" id="WP_042900955.1">
    <property type="nucleotide sequence ID" value="NZ_JPFU01000013.1"/>
</dbReference>
<dbReference type="CDD" id="cd03228">
    <property type="entry name" value="ABCC_MRP_Like"/>
    <property type="match status" value="1"/>
</dbReference>
<dbReference type="SMART" id="SM00382">
    <property type="entry name" value="AAA"/>
    <property type="match status" value="1"/>
</dbReference>
<evidence type="ECO:0000256" key="1">
    <source>
        <dbReference type="ARBA" id="ARBA00004651"/>
    </source>
</evidence>
<dbReference type="InterPro" id="IPR036640">
    <property type="entry name" value="ABC1_TM_sf"/>
</dbReference>
<evidence type="ECO:0000313" key="11">
    <source>
        <dbReference type="Proteomes" id="UP000028090"/>
    </source>
</evidence>
<evidence type="ECO:0000259" key="8">
    <source>
        <dbReference type="PROSITE" id="PS50893"/>
    </source>
</evidence>
<dbReference type="GO" id="GO:0005886">
    <property type="term" value="C:plasma membrane"/>
    <property type="evidence" value="ECO:0007669"/>
    <property type="project" value="UniProtKB-SubCell"/>
</dbReference>
<dbReference type="InterPro" id="IPR011527">
    <property type="entry name" value="ABC1_TM_dom"/>
</dbReference>
<dbReference type="PATRIC" id="fig|28037.95.peg.1054"/>
<feature type="transmembrane region" description="Helical" evidence="7">
    <location>
        <begin position="12"/>
        <end position="34"/>
    </location>
</feature>
<dbReference type="Gene3D" id="1.20.1560.10">
    <property type="entry name" value="ABC transporter type 1, transmembrane domain"/>
    <property type="match status" value="1"/>
</dbReference>
<dbReference type="PANTHER" id="PTHR43394:SF1">
    <property type="entry name" value="ATP-BINDING CASSETTE SUB-FAMILY B MEMBER 10, MITOCHONDRIAL"/>
    <property type="match status" value="1"/>
</dbReference>
<dbReference type="Pfam" id="PF00664">
    <property type="entry name" value="ABC_membrane"/>
    <property type="match status" value="1"/>
</dbReference>
<evidence type="ECO:0000313" key="10">
    <source>
        <dbReference type="EMBL" id="KEQ34494.1"/>
    </source>
</evidence>
<organism evidence="10 11">
    <name type="scientific">Streptococcus mitis</name>
    <dbReference type="NCBI Taxonomy" id="28037"/>
    <lineage>
        <taxon>Bacteria</taxon>
        <taxon>Bacillati</taxon>
        <taxon>Bacillota</taxon>
        <taxon>Bacilli</taxon>
        <taxon>Lactobacillales</taxon>
        <taxon>Streptococcaceae</taxon>
        <taxon>Streptococcus</taxon>
        <taxon>Streptococcus mitis group</taxon>
    </lineage>
</organism>
<keyword evidence="5 7" id="KW-1133">Transmembrane helix</keyword>
<dbReference type="InterPro" id="IPR017871">
    <property type="entry name" value="ABC_transporter-like_CS"/>
</dbReference>
<dbReference type="PROSITE" id="PS00211">
    <property type="entry name" value="ABC_TRANSPORTER_1"/>
    <property type="match status" value="1"/>
</dbReference>
<dbReference type="InterPro" id="IPR039421">
    <property type="entry name" value="Type_1_exporter"/>
</dbReference>
<keyword evidence="2 7" id="KW-0812">Transmembrane</keyword>
<keyword evidence="4" id="KW-0067">ATP-binding</keyword>
<feature type="transmembrane region" description="Helical" evidence="7">
    <location>
        <begin position="123"/>
        <end position="141"/>
    </location>
</feature>
<keyword evidence="6 7" id="KW-0472">Membrane</keyword>
<feature type="transmembrane region" description="Helical" evidence="7">
    <location>
        <begin position="147"/>
        <end position="165"/>
    </location>
</feature>
<dbReference type="PANTHER" id="PTHR43394">
    <property type="entry name" value="ATP-DEPENDENT PERMEASE MDL1, MITOCHONDRIAL"/>
    <property type="match status" value="1"/>
</dbReference>
<feature type="domain" description="ABC transmembrane type-1" evidence="9">
    <location>
        <begin position="13"/>
        <end position="290"/>
    </location>
</feature>
<dbReference type="OrthoDB" id="1672195at2"/>
<dbReference type="InterPro" id="IPR027417">
    <property type="entry name" value="P-loop_NTPase"/>
</dbReference>
<dbReference type="Proteomes" id="UP000028090">
    <property type="component" value="Unassembled WGS sequence"/>
</dbReference>
<dbReference type="AlphaFoldDB" id="A0A081PUX1"/>
<dbReference type="InterPro" id="IPR003593">
    <property type="entry name" value="AAA+_ATPase"/>
</dbReference>
<dbReference type="PROSITE" id="PS51257">
    <property type="entry name" value="PROKAR_LIPOPROTEIN"/>
    <property type="match status" value="1"/>
</dbReference>
<comment type="subcellular location">
    <subcellularLocation>
        <location evidence="1">Cell membrane</location>
        <topology evidence="1">Multi-pass membrane protein</topology>
    </subcellularLocation>
</comment>
<feature type="transmembrane region" description="Helical" evidence="7">
    <location>
        <begin position="241"/>
        <end position="268"/>
    </location>
</feature>
<evidence type="ECO:0000256" key="2">
    <source>
        <dbReference type="ARBA" id="ARBA00022692"/>
    </source>
</evidence>
<dbReference type="Pfam" id="PF00005">
    <property type="entry name" value="ABC_tran"/>
    <property type="match status" value="1"/>
</dbReference>
<evidence type="ECO:0000256" key="6">
    <source>
        <dbReference type="ARBA" id="ARBA00023136"/>
    </source>
</evidence>
<dbReference type="SUPFAM" id="SSF90123">
    <property type="entry name" value="ABC transporter transmembrane region"/>
    <property type="match status" value="1"/>
</dbReference>
<evidence type="ECO:0000256" key="3">
    <source>
        <dbReference type="ARBA" id="ARBA00022741"/>
    </source>
</evidence>
<protein>
    <submittedName>
        <fullName evidence="10">ABC transporter transmembrane region family protein</fullName>
    </submittedName>
</protein>
<gene>
    <name evidence="10" type="ORF">SK629_1122</name>
</gene>
<dbReference type="InterPro" id="IPR003439">
    <property type="entry name" value="ABC_transporter-like_ATP-bd"/>
</dbReference>
<dbReference type="PROSITE" id="PS50929">
    <property type="entry name" value="ABC_TM1F"/>
    <property type="match status" value="1"/>
</dbReference>
<evidence type="ECO:0000256" key="7">
    <source>
        <dbReference type="SAM" id="Phobius"/>
    </source>
</evidence>
<sequence length="526" mass="59573">MKIIVKIISKWKLLGFVIFALLYSCQGLLISLIIQMAGSVDIENRGMIVIFGLLSLTFFIFIYICMYLNNILLRSIIKDINLFISKKALRLFADKRLEYSASEFNSFLTQDIPMFWKEYLSPLFLYPIFGTSILVSVMYLVSQDVVVGLLFTIGGFLMIMPQFVFHKLLKRRGEELSKAREISLANITDFSAGIDTIVSNRADQEYCQHVYDAIDQMESGQYRYYTSHNLVMFWTGPLKGLGLVGPLVIGMVMMSTTHLSLTVLIAMMTASMNLISPLQQLLEATSTLQSATVVKEKVLNILLKEDIKREEVSETFPTTLGIAIKNVSKKYADKIIFDDISVSMEAGNRVLLTGASGSGKSTLFHILTGDDRDYDGEICFLGRHGKQYAPSHELVSTIHQKPYIFKGTLRTNVSLYQNHNDNDIRKVLQRVQLWDELGQDLDYYLDGNNLSGGQMMKIEIARALLRPRSILLADEITAALDKQNADEIHKLLFSQPATILEIAHKFHQDEYEKVYILKNGKVLESN</sequence>